<sequence length="262" mass="28165">MAAIVDLQYEIIGRLGYINRNSNGLGMEVDHWLGLGLGVSGVAPVLCVMKTVLLGIILPPTTANICVIKSSRVDTSTSVHSAFNLNLKVDVVFVVVVHSNRTTSTAIFAPPLTVKLGAFIIPNVTTSSYEQHLVVKLVRQAPSAVACPASSPPLVFQQQPAPQGPQQPQFQLKLQLDSPEKLWTLIRRAESLSRRSASSPALTAAQSLPQSQEAPPRSISQRDAAGASTTEDEDAEVDNKLLLKHGNSRSTRLHLHGSIMSR</sequence>
<dbReference type="AlphaFoldDB" id="A0A067T1X1"/>
<dbReference type="EMBL" id="KL142377">
    <property type="protein sequence ID" value="KDR77195.1"/>
    <property type="molecule type" value="Genomic_DNA"/>
</dbReference>
<reference evidence="3" key="1">
    <citation type="journal article" date="2014" name="Proc. Natl. Acad. Sci. U.S.A.">
        <title>Extensive sampling of basidiomycete genomes demonstrates inadequacy of the white-rot/brown-rot paradigm for wood decay fungi.</title>
        <authorList>
            <person name="Riley R."/>
            <person name="Salamov A.A."/>
            <person name="Brown D.W."/>
            <person name="Nagy L.G."/>
            <person name="Floudas D."/>
            <person name="Held B.W."/>
            <person name="Levasseur A."/>
            <person name="Lombard V."/>
            <person name="Morin E."/>
            <person name="Otillar R."/>
            <person name="Lindquist E.A."/>
            <person name="Sun H."/>
            <person name="LaButti K.M."/>
            <person name="Schmutz J."/>
            <person name="Jabbour D."/>
            <person name="Luo H."/>
            <person name="Baker S.E."/>
            <person name="Pisabarro A.G."/>
            <person name="Walton J.D."/>
            <person name="Blanchette R.A."/>
            <person name="Henrissat B."/>
            <person name="Martin F."/>
            <person name="Cullen D."/>
            <person name="Hibbett D.S."/>
            <person name="Grigoriev I.V."/>
        </authorList>
    </citation>
    <scope>NUCLEOTIDE SEQUENCE [LARGE SCALE GENOMIC DNA]</scope>
    <source>
        <strain evidence="3">CBS 339.88</strain>
    </source>
</reference>
<dbReference type="HOGENOM" id="CLU_1061906_0_0_1"/>
<gene>
    <name evidence="2" type="ORF">GALMADRAFT_139209</name>
</gene>
<keyword evidence="3" id="KW-1185">Reference proteome</keyword>
<feature type="compositionally biased region" description="Low complexity" evidence="1">
    <location>
        <begin position="196"/>
        <end position="205"/>
    </location>
</feature>
<accession>A0A067T1X1</accession>
<organism evidence="2 3">
    <name type="scientific">Galerina marginata (strain CBS 339.88)</name>
    <dbReference type="NCBI Taxonomy" id="685588"/>
    <lineage>
        <taxon>Eukaryota</taxon>
        <taxon>Fungi</taxon>
        <taxon>Dikarya</taxon>
        <taxon>Basidiomycota</taxon>
        <taxon>Agaricomycotina</taxon>
        <taxon>Agaricomycetes</taxon>
        <taxon>Agaricomycetidae</taxon>
        <taxon>Agaricales</taxon>
        <taxon>Agaricineae</taxon>
        <taxon>Strophariaceae</taxon>
        <taxon>Galerina</taxon>
    </lineage>
</organism>
<dbReference type="Proteomes" id="UP000027222">
    <property type="component" value="Unassembled WGS sequence"/>
</dbReference>
<protein>
    <submittedName>
        <fullName evidence="2">Uncharacterized protein</fullName>
    </submittedName>
</protein>
<evidence type="ECO:0000313" key="2">
    <source>
        <dbReference type="EMBL" id="KDR77195.1"/>
    </source>
</evidence>
<name>A0A067T1X1_GALM3</name>
<feature type="compositionally biased region" description="Polar residues" evidence="1">
    <location>
        <begin position="206"/>
        <end position="221"/>
    </location>
</feature>
<proteinExistence type="predicted"/>
<evidence type="ECO:0000256" key="1">
    <source>
        <dbReference type="SAM" id="MobiDB-lite"/>
    </source>
</evidence>
<evidence type="ECO:0000313" key="3">
    <source>
        <dbReference type="Proteomes" id="UP000027222"/>
    </source>
</evidence>
<feature type="region of interest" description="Disordered" evidence="1">
    <location>
        <begin position="196"/>
        <end position="243"/>
    </location>
</feature>